<dbReference type="Proteomes" id="UP000807353">
    <property type="component" value="Unassembled WGS sequence"/>
</dbReference>
<dbReference type="Pfam" id="PF20414">
    <property type="entry name" value="DUF6698"/>
    <property type="match status" value="1"/>
</dbReference>
<dbReference type="EMBL" id="MU150540">
    <property type="protein sequence ID" value="KAF9455727.1"/>
    <property type="molecule type" value="Genomic_DNA"/>
</dbReference>
<feature type="region of interest" description="Disordered" evidence="1">
    <location>
        <begin position="1"/>
        <end position="21"/>
    </location>
</feature>
<evidence type="ECO:0000313" key="3">
    <source>
        <dbReference type="Proteomes" id="UP000807353"/>
    </source>
</evidence>
<keyword evidence="3" id="KW-1185">Reference proteome</keyword>
<proteinExistence type="predicted"/>
<organism evidence="2 3">
    <name type="scientific">Collybia nuda</name>
    <dbReference type="NCBI Taxonomy" id="64659"/>
    <lineage>
        <taxon>Eukaryota</taxon>
        <taxon>Fungi</taxon>
        <taxon>Dikarya</taxon>
        <taxon>Basidiomycota</taxon>
        <taxon>Agaricomycotina</taxon>
        <taxon>Agaricomycetes</taxon>
        <taxon>Agaricomycetidae</taxon>
        <taxon>Agaricales</taxon>
        <taxon>Tricholomatineae</taxon>
        <taxon>Clitocybaceae</taxon>
        <taxon>Collybia</taxon>
    </lineage>
</organism>
<dbReference type="AlphaFoldDB" id="A0A9P5XSG3"/>
<accession>A0A9P5XSG3</accession>
<feature type="compositionally biased region" description="Pro residues" evidence="1">
    <location>
        <begin position="8"/>
        <end position="17"/>
    </location>
</feature>
<dbReference type="InterPro" id="IPR046521">
    <property type="entry name" value="DUF6698"/>
</dbReference>
<sequence length="353" mass="39251">MSNKDQPNPIPSSPISPPQTILGHQKRKNALKLGPRKKVCIGNPLVHRGCHFGRMVHALCNINALITNSILQLGELADEPEESFTAEEQQEHQIFSLLLITIPSLEEHLMTSSLEEIRFIGELIQKGVSCARSDDTKSLKSAIIDWIAPPGQSISPTISQNVKRDHGFYHKIMGSLLCPAGLNWSDEETKKSLRDSECTIAGDQWPLLLYKDSTYDPKNPWHGSFKHIFTSPSSAKKEAKATQSGNAHIHGMACVTNGSLAYAATQARFALTSCPTFTRSDTVTDLERFYNSVLDFLEDPDEQEEVKSLMVWWNRQIFPSSLSGRCPITNGSALAKMQEKRVVLKVLAQNREA</sequence>
<reference evidence="2" key="1">
    <citation type="submission" date="2020-11" db="EMBL/GenBank/DDBJ databases">
        <authorList>
            <consortium name="DOE Joint Genome Institute"/>
            <person name="Ahrendt S."/>
            <person name="Riley R."/>
            <person name="Andreopoulos W."/>
            <person name="Labutti K."/>
            <person name="Pangilinan J."/>
            <person name="Ruiz-Duenas F.J."/>
            <person name="Barrasa J.M."/>
            <person name="Sanchez-Garcia M."/>
            <person name="Camarero S."/>
            <person name="Miyauchi S."/>
            <person name="Serrano A."/>
            <person name="Linde D."/>
            <person name="Babiker R."/>
            <person name="Drula E."/>
            <person name="Ayuso-Fernandez I."/>
            <person name="Pacheco R."/>
            <person name="Padilla G."/>
            <person name="Ferreira P."/>
            <person name="Barriuso J."/>
            <person name="Kellner H."/>
            <person name="Castanera R."/>
            <person name="Alfaro M."/>
            <person name="Ramirez L."/>
            <person name="Pisabarro A.G."/>
            <person name="Kuo A."/>
            <person name="Tritt A."/>
            <person name="Lipzen A."/>
            <person name="He G."/>
            <person name="Yan M."/>
            <person name="Ng V."/>
            <person name="Cullen D."/>
            <person name="Martin F."/>
            <person name="Rosso M.-N."/>
            <person name="Henrissat B."/>
            <person name="Hibbett D."/>
            <person name="Martinez A.T."/>
            <person name="Grigoriev I.V."/>
        </authorList>
    </citation>
    <scope>NUCLEOTIDE SEQUENCE</scope>
    <source>
        <strain evidence="2">CBS 247.69</strain>
    </source>
</reference>
<name>A0A9P5XSG3_9AGAR</name>
<protein>
    <submittedName>
        <fullName evidence="2">Uncharacterized protein</fullName>
    </submittedName>
</protein>
<evidence type="ECO:0000256" key="1">
    <source>
        <dbReference type="SAM" id="MobiDB-lite"/>
    </source>
</evidence>
<gene>
    <name evidence="2" type="ORF">BDZ94DRAFT_1179339</name>
</gene>
<dbReference type="OrthoDB" id="3160134at2759"/>
<comment type="caution">
    <text evidence="2">The sequence shown here is derived from an EMBL/GenBank/DDBJ whole genome shotgun (WGS) entry which is preliminary data.</text>
</comment>
<evidence type="ECO:0000313" key="2">
    <source>
        <dbReference type="EMBL" id="KAF9455727.1"/>
    </source>
</evidence>